<dbReference type="EMBL" id="NNAY01000907">
    <property type="protein sequence ID" value="OXU25976.1"/>
    <property type="molecule type" value="Genomic_DNA"/>
</dbReference>
<evidence type="ECO:0000313" key="2">
    <source>
        <dbReference type="Proteomes" id="UP000215335"/>
    </source>
</evidence>
<dbReference type="Proteomes" id="UP000215335">
    <property type="component" value="Unassembled WGS sequence"/>
</dbReference>
<gene>
    <name evidence="1" type="ORF">TSAR_004100</name>
</gene>
<proteinExistence type="predicted"/>
<accession>A0A232F567</accession>
<sequence>MEGHVVRLRNHRITNQVPHSEYFDEVESRAVPVDVLVPVSHEVENFGRDSGQNVEDKVASNVLSAIIIRAFLMKI</sequence>
<keyword evidence="2" id="KW-1185">Reference proteome</keyword>
<dbReference type="AlphaFoldDB" id="A0A232F567"/>
<reference evidence="1 2" key="1">
    <citation type="journal article" date="2017" name="Curr. Biol.">
        <title>The Evolution of Venom by Co-option of Single-Copy Genes.</title>
        <authorList>
            <person name="Martinson E.O."/>
            <person name="Mrinalini"/>
            <person name="Kelkar Y.D."/>
            <person name="Chang C.H."/>
            <person name="Werren J.H."/>
        </authorList>
    </citation>
    <scope>NUCLEOTIDE SEQUENCE [LARGE SCALE GENOMIC DNA]</scope>
    <source>
        <strain evidence="1 2">Alberta</strain>
        <tissue evidence="1">Whole body</tissue>
    </source>
</reference>
<protein>
    <submittedName>
        <fullName evidence="1">Uncharacterized protein</fullName>
    </submittedName>
</protein>
<organism evidence="1 2">
    <name type="scientific">Trichomalopsis sarcophagae</name>
    <dbReference type="NCBI Taxonomy" id="543379"/>
    <lineage>
        <taxon>Eukaryota</taxon>
        <taxon>Metazoa</taxon>
        <taxon>Ecdysozoa</taxon>
        <taxon>Arthropoda</taxon>
        <taxon>Hexapoda</taxon>
        <taxon>Insecta</taxon>
        <taxon>Pterygota</taxon>
        <taxon>Neoptera</taxon>
        <taxon>Endopterygota</taxon>
        <taxon>Hymenoptera</taxon>
        <taxon>Apocrita</taxon>
        <taxon>Proctotrupomorpha</taxon>
        <taxon>Chalcidoidea</taxon>
        <taxon>Pteromalidae</taxon>
        <taxon>Pteromalinae</taxon>
        <taxon>Trichomalopsis</taxon>
    </lineage>
</organism>
<name>A0A232F567_9HYME</name>
<comment type="caution">
    <text evidence="1">The sequence shown here is derived from an EMBL/GenBank/DDBJ whole genome shotgun (WGS) entry which is preliminary data.</text>
</comment>
<evidence type="ECO:0000313" key="1">
    <source>
        <dbReference type="EMBL" id="OXU25976.1"/>
    </source>
</evidence>